<evidence type="ECO:0000313" key="2">
    <source>
        <dbReference type="Proteomes" id="UP000299102"/>
    </source>
</evidence>
<reference evidence="1 2" key="1">
    <citation type="journal article" date="2019" name="Commun. Biol.">
        <title>The bagworm genome reveals a unique fibroin gene that provides high tensile strength.</title>
        <authorList>
            <person name="Kono N."/>
            <person name="Nakamura H."/>
            <person name="Ohtoshi R."/>
            <person name="Tomita M."/>
            <person name="Numata K."/>
            <person name="Arakawa K."/>
        </authorList>
    </citation>
    <scope>NUCLEOTIDE SEQUENCE [LARGE SCALE GENOMIC DNA]</scope>
</reference>
<evidence type="ECO:0000313" key="1">
    <source>
        <dbReference type="EMBL" id="GBP80670.1"/>
    </source>
</evidence>
<dbReference type="EMBL" id="BGZK01001474">
    <property type="protein sequence ID" value="GBP80670.1"/>
    <property type="molecule type" value="Genomic_DNA"/>
</dbReference>
<keyword evidence="2" id="KW-1185">Reference proteome</keyword>
<dbReference type="AlphaFoldDB" id="A0A4C1YZI8"/>
<dbReference type="Proteomes" id="UP000299102">
    <property type="component" value="Unassembled WGS sequence"/>
</dbReference>
<accession>A0A4C1YZI8</accession>
<sequence>MYVIHNEIYIIVNNFALYHIRHKVHNRMTVLEMRRRRCAAAWTSPRLPAVGADRVFIINLLALTTDANLFTWKRSSSAITSPQVAEFKEKAVGSATR</sequence>
<organism evidence="1 2">
    <name type="scientific">Eumeta variegata</name>
    <name type="common">Bagworm moth</name>
    <name type="synonym">Eumeta japonica</name>
    <dbReference type="NCBI Taxonomy" id="151549"/>
    <lineage>
        <taxon>Eukaryota</taxon>
        <taxon>Metazoa</taxon>
        <taxon>Ecdysozoa</taxon>
        <taxon>Arthropoda</taxon>
        <taxon>Hexapoda</taxon>
        <taxon>Insecta</taxon>
        <taxon>Pterygota</taxon>
        <taxon>Neoptera</taxon>
        <taxon>Endopterygota</taxon>
        <taxon>Lepidoptera</taxon>
        <taxon>Glossata</taxon>
        <taxon>Ditrysia</taxon>
        <taxon>Tineoidea</taxon>
        <taxon>Psychidae</taxon>
        <taxon>Oiketicinae</taxon>
        <taxon>Eumeta</taxon>
    </lineage>
</organism>
<gene>
    <name evidence="1" type="ORF">EVAR_49835_1</name>
</gene>
<proteinExistence type="predicted"/>
<protein>
    <submittedName>
        <fullName evidence="1">Uncharacterized protein</fullName>
    </submittedName>
</protein>
<comment type="caution">
    <text evidence="1">The sequence shown here is derived from an EMBL/GenBank/DDBJ whole genome shotgun (WGS) entry which is preliminary data.</text>
</comment>
<name>A0A4C1YZI8_EUMVA</name>